<evidence type="ECO:0000313" key="3">
    <source>
        <dbReference type="Proteomes" id="UP000095409"/>
    </source>
</evidence>
<name>A0A174F1C2_9FIRM</name>
<reference evidence="3 4" key="1">
    <citation type="submission" date="2015-09" db="EMBL/GenBank/DDBJ databases">
        <authorList>
            <consortium name="Pathogen Informatics"/>
        </authorList>
    </citation>
    <scope>NUCLEOTIDE SEQUENCE [LARGE SCALE GENOMIC DNA]</scope>
    <source>
        <strain evidence="1 3">2789STDY5608837</strain>
        <strain evidence="2 4">2789STDY5834921</strain>
    </source>
</reference>
<dbReference type="EMBL" id="CZBA01000023">
    <property type="protein sequence ID" value="CUP93368.1"/>
    <property type="molecule type" value="Genomic_DNA"/>
</dbReference>
<evidence type="ECO:0000313" key="4">
    <source>
        <dbReference type="Proteomes" id="UP000095413"/>
    </source>
</evidence>
<protein>
    <submittedName>
        <fullName evidence="1">Uncharacterized protein</fullName>
    </submittedName>
</protein>
<proteinExistence type="predicted"/>
<evidence type="ECO:0000313" key="2">
    <source>
        <dbReference type="EMBL" id="CUP93368.1"/>
    </source>
</evidence>
<dbReference type="EMBL" id="CYZD01000011">
    <property type="protein sequence ID" value="CUO44033.1"/>
    <property type="molecule type" value="Genomic_DNA"/>
</dbReference>
<gene>
    <name evidence="1" type="ORF">ERS852394_02193</name>
    <name evidence="2" type="ORF">ERS852533_03093</name>
</gene>
<dbReference type="Proteomes" id="UP000095409">
    <property type="component" value="Unassembled WGS sequence"/>
</dbReference>
<organism evidence="1 3">
    <name type="scientific">Blautia obeum</name>
    <dbReference type="NCBI Taxonomy" id="40520"/>
    <lineage>
        <taxon>Bacteria</taxon>
        <taxon>Bacillati</taxon>
        <taxon>Bacillota</taxon>
        <taxon>Clostridia</taxon>
        <taxon>Lachnospirales</taxon>
        <taxon>Lachnospiraceae</taxon>
        <taxon>Blautia</taxon>
    </lineage>
</organism>
<evidence type="ECO:0000313" key="1">
    <source>
        <dbReference type="EMBL" id="CUO44033.1"/>
    </source>
</evidence>
<dbReference type="AlphaFoldDB" id="A0A174F1C2"/>
<accession>A0A174F1C2</accession>
<sequence length="32" mass="3708">MYAGTSGMKLENFIKLWEDNYEQINHDGTSSK</sequence>
<dbReference type="Proteomes" id="UP000095413">
    <property type="component" value="Unassembled WGS sequence"/>
</dbReference>